<protein>
    <submittedName>
        <fullName evidence="2">Putative secreted protein</fullName>
    </submittedName>
</protein>
<evidence type="ECO:0000256" key="1">
    <source>
        <dbReference type="SAM" id="SignalP"/>
    </source>
</evidence>
<gene>
    <name evidence="2" type="ORF">NCTC10742_05022</name>
</gene>
<dbReference type="RefSeq" id="WP_011892358.1">
    <property type="nucleotide sequence ID" value="NZ_JACKST010000015.1"/>
</dbReference>
<evidence type="ECO:0000313" key="3">
    <source>
        <dbReference type="Proteomes" id="UP000254291"/>
    </source>
</evidence>
<accession>A0A378ST26</accession>
<feature type="chain" id="PRO_5016961866" evidence="1">
    <location>
        <begin position="28"/>
        <end position="193"/>
    </location>
</feature>
<keyword evidence="1" id="KW-0732">Signal</keyword>
<name>A0A378ST26_9MYCO</name>
<dbReference type="Proteomes" id="UP000254291">
    <property type="component" value="Unassembled WGS sequence"/>
</dbReference>
<dbReference type="OMA" id="HIQVVYS"/>
<reference evidence="2 3" key="1">
    <citation type="submission" date="2018-06" db="EMBL/GenBank/DDBJ databases">
        <authorList>
            <consortium name="Pathogen Informatics"/>
            <person name="Doyle S."/>
        </authorList>
    </citation>
    <scope>NUCLEOTIDE SEQUENCE [LARGE SCALE GENOMIC DNA]</scope>
    <source>
        <strain evidence="2 3">NCTC10742</strain>
    </source>
</reference>
<organism evidence="2 3">
    <name type="scientific">Mycolicibacterium gilvum</name>
    <dbReference type="NCBI Taxonomy" id="1804"/>
    <lineage>
        <taxon>Bacteria</taxon>
        <taxon>Bacillati</taxon>
        <taxon>Actinomycetota</taxon>
        <taxon>Actinomycetes</taxon>
        <taxon>Mycobacteriales</taxon>
        <taxon>Mycobacteriaceae</taxon>
        <taxon>Mycolicibacterium</taxon>
    </lineage>
</organism>
<feature type="signal peptide" evidence="1">
    <location>
        <begin position="1"/>
        <end position="27"/>
    </location>
</feature>
<sequence length="193" mass="20373">MKRLAAASVTALASMAMALTGAPGAGAASDAGVSSIPVGPDRIEMHVSADCVPAQNRCFYRTSANLLTPGGPTGFPQDTWARQTITLRSDSQDVWQEAWYSAPAGVPRELKGANHNNVLSRMLKSLREVEVSVTYFGGGPIERFTTDGDSVPTAWTTGLPAKGSRFIVCSQIQVVYPGVNLTTPTACAQPIFD</sequence>
<evidence type="ECO:0000313" key="2">
    <source>
        <dbReference type="EMBL" id="STZ45761.1"/>
    </source>
</evidence>
<dbReference type="AlphaFoldDB" id="A0A378ST26"/>
<dbReference type="EMBL" id="UGQM01000001">
    <property type="protein sequence ID" value="STZ45761.1"/>
    <property type="molecule type" value="Genomic_DNA"/>
</dbReference>
<proteinExistence type="predicted"/>